<dbReference type="AlphaFoldDB" id="A0A4Y7Q7Y1"/>
<organism evidence="2 3">
    <name type="scientific">Rickenella mellea</name>
    <dbReference type="NCBI Taxonomy" id="50990"/>
    <lineage>
        <taxon>Eukaryota</taxon>
        <taxon>Fungi</taxon>
        <taxon>Dikarya</taxon>
        <taxon>Basidiomycota</taxon>
        <taxon>Agaricomycotina</taxon>
        <taxon>Agaricomycetes</taxon>
        <taxon>Hymenochaetales</taxon>
        <taxon>Rickenellaceae</taxon>
        <taxon>Rickenella</taxon>
    </lineage>
</organism>
<dbReference type="Proteomes" id="UP000294933">
    <property type="component" value="Unassembled WGS sequence"/>
</dbReference>
<evidence type="ECO:0000313" key="2">
    <source>
        <dbReference type="EMBL" id="TDL23694.1"/>
    </source>
</evidence>
<feature type="compositionally biased region" description="Acidic residues" evidence="1">
    <location>
        <begin position="338"/>
        <end position="353"/>
    </location>
</feature>
<dbReference type="STRING" id="50990.A0A4Y7Q7Y1"/>
<feature type="compositionally biased region" description="Polar residues" evidence="1">
    <location>
        <begin position="144"/>
        <end position="156"/>
    </location>
</feature>
<dbReference type="PANTHER" id="PTHR15410:SF2">
    <property type="entry name" value="HIRA-INTERACTING PROTEIN 3"/>
    <property type="match status" value="1"/>
</dbReference>
<feature type="region of interest" description="Disordered" evidence="1">
    <location>
        <begin position="311"/>
        <end position="380"/>
    </location>
</feature>
<protein>
    <recommendedName>
        <fullName evidence="4">DEK C-terminal domain-containing protein</fullName>
    </recommendedName>
</protein>
<name>A0A4Y7Q7Y1_9AGAM</name>
<feature type="compositionally biased region" description="Polar residues" evidence="1">
    <location>
        <begin position="170"/>
        <end position="185"/>
    </location>
</feature>
<feature type="compositionally biased region" description="Basic and acidic residues" evidence="1">
    <location>
        <begin position="216"/>
        <end position="244"/>
    </location>
</feature>
<feature type="compositionally biased region" description="Basic and acidic residues" evidence="1">
    <location>
        <begin position="134"/>
        <end position="143"/>
    </location>
</feature>
<evidence type="ECO:0008006" key="4">
    <source>
        <dbReference type="Google" id="ProtNLM"/>
    </source>
</evidence>
<feature type="region of interest" description="Disordered" evidence="1">
    <location>
        <begin position="69"/>
        <end position="244"/>
    </location>
</feature>
<feature type="compositionally biased region" description="Basic and acidic residues" evidence="1">
    <location>
        <begin position="311"/>
        <end position="337"/>
    </location>
</feature>
<dbReference type="EMBL" id="ML170169">
    <property type="protein sequence ID" value="TDL23694.1"/>
    <property type="molecule type" value="Genomic_DNA"/>
</dbReference>
<evidence type="ECO:0000313" key="3">
    <source>
        <dbReference type="Proteomes" id="UP000294933"/>
    </source>
</evidence>
<evidence type="ECO:0000256" key="1">
    <source>
        <dbReference type="SAM" id="MobiDB-lite"/>
    </source>
</evidence>
<sequence length="380" mass="42104">MTSVNLPDVLRVVRDIVLEADNEGKLQHLTPRIVRQETEQYLSLESGCLEAKEFKVAVKKAIEDTIAEIPTTQRDKQPEVSSASKPQKKRKSRPSKSIDKDSTKRSKAAKSKEFVNSDVEDEAHVSTASVSKPVEVKQKESPKSKTSAPSSNSKPTISADAGNVKDLKPKSSQGKQNATVTQNPAISVPDKLEEKFESELSELDDEPPKRSKKGKGKDQKSKEEPKTKRKSGEKAAKDLSPDEETIKRLKAIVYACGVRKAWSKELKGLEKPSQQIAHLKTLLNGLGMKGRPSLEQARALKAKRDLEQEIEDVKDFAEKHASDERVSQSHSGKAGDTKDDEDPSDDEDEEDGNDAGRPKRRKLDAKRSIMAFLQDQSDED</sequence>
<proteinExistence type="predicted"/>
<dbReference type="VEuPathDB" id="FungiDB:BD410DRAFT_786952"/>
<dbReference type="InterPro" id="IPR037647">
    <property type="entry name" value="HIRIP3"/>
</dbReference>
<feature type="compositionally biased region" description="Basic and acidic residues" evidence="1">
    <location>
        <begin position="96"/>
        <end position="115"/>
    </location>
</feature>
<keyword evidence="3" id="KW-1185">Reference proteome</keyword>
<dbReference type="OrthoDB" id="552755at2759"/>
<dbReference type="PANTHER" id="PTHR15410">
    <property type="entry name" value="HIRA-INTERACTING PROTEIN 3"/>
    <property type="match status" value="1"/>
</dbReference>
<reference evidence="2 3" key="1">
    <citation type="submission" date="2018-06" db="EMBL/GenBank/DDBJ databases">
        <title>A transcriptomic atlas of mushroom development highlights an independent origin of complex multicellularity.</title>
        <authorList>
            <consortium name="DOE Joint Genome Institute"/>
            <person name="Krizsan K."/>
            <person name="Almasi E."/>
            <person name="Merenyi Z."/>
            <person name="Sahu N."/>
            <person name="Viragh M."/>
            <person name="Koszo T."/>
            <person name="Mondo S."/>
            <person name="Kiss B."/>
            <person name="Balint B."/>
            <person name="Kues U."/>
            <person name="Barry K."/>
            <person name="Hegedus J.C."/>
            <person name="Henrissat B."/>
            <person name="Johnson J."/>
            <person name="Lipzen A."/>
            <person name="Ohm R."/>
            <person name="Nagy I."/>
            <person name="Pangilinan J."/>
            <person name="Yan J."/>
            <person name="Xiong Y."/>
            <person name="Grigoriev I.V."/>
            <person name="Hibbett D.S."/>
            <person name="Nagy L.G."/>
        </authorList>
    </citation>
    <scope>NUCLEOTIDE SEQUENCE [LARGE SCALE GENOMIC DNA]</scope>
    <source>
        <strain evidence="2 3">SZMC22713</strain>
    </source>
</reference>
<gene>
    <name evidence="2" type="ORF">BD410DRAFT_786952</name>
</gene>
<dbReference type="GO" id="GO:0005634">
    <property type="term" value="C:nucleus"/>
    <property type="evidence" value="ECO:0007669"/>
    <property type="project" value="TreeGrafter"/>
</dbReference>
<accession>A0A4Y7Q7Y1</accession>